<accession>A0ABW5DBX9</accession>
<sequence length="216" mass="24929">MTTSRIRKPAIALSLLVLFTSAAAAQQQSSAAADEDFWPCVQRKVPELSLPQIWNGPALPEEASKWPEDREISNLVRQVAQRRISLEEAEQQIRDFAEKLPPDQRDQRLLMVVRGLFDLMNRERSDVMISIERFTKRQIALADSIRKELAELEELSDKPDVDTAELERRREQVNFTARAFQDRNQSITFVCEVPTIIEQRLYRLANSILPLLNDRS</sequence>
<dbReference type="RefSeq" id="WP_165277140.1">
    <property type="nucleotide sequence ID" value="NZ_BAABGS010000016.1"/>
</dbReference>
<dbReference type="Proteomes" id="UP001597373">
    <property type="component" value="Unassembled WGS sequence"/>
</dbReference>
<name>A0ABW5DBX9_9HYPH</name>
<gene>
    <name evidence="3" type="ORF">ACFSMZ_01770</name>
</gene>
<evidence type="ECO:0000256" key="2">
    <source>
        <dbReference type="SAM" id="SignalP"/>
    </source>
</evidence>
<evidence type="ECO:0000256" key="1">
    <source>
        <dbReference type="SAM" id="Coils"/>
    </source>
</evidence>
<evidence type="ECO:0000313" key="4">
    <source>
        <dbReference type="Proteomes" id="UP001597373"/>
    </source>
</evidence>
<evidence type="ECO:0000313" key="3">
    <source>
        <dbReference type="EMBL" id="MFD2258497.1"/>
    </source>
</evidence>
<dbReference type="EMBL" id="JBHUIR010000006">
    <property type="protein sequence ID" value="MFD2258497.1"/>
    <property type="molecule type" value="Genomic_DNA"/>
</dbReference>
<keyword evidence="2" id="KW-0732">Signal</keyword>
<feature type="chain" id="PRO_5047423356" description="Secreted protein" evidence="2">
    <location>
        <begin position="25"/>
        <end position="216"/>
    </location>
</feature>
<keyword evidence="1" id="KW-0175">Coiled coil</keyword>
<feature type="coiled-coil region" evidence="1">
    <location>
        <begin position="72"/>
        <end position="99"/>
    </location>
</feature>
<proteinExistence type="predicted"/>
<organism evidence="3 4">
    <name type="scientific">Chelativorans composti</name>
    <dbReference type="NCBI Taxonomy" id="768533"/>
    <lineage>
        <taxon>Bacteria</taxon>
        <taxon>Pseudomonadati</taxon>
        <taxon>Pseudomonadota</taxon>
        <taxon>Alphaproteobacteria</taxon>
        <taxon>Hyphomicrobiales</taxon>
        <taxon>Phyllobacteriaceae</taxon>
        <taxon>Chelativorans</taxon>
    </lineage>
</organism>
<protein>
    <recommendedName>
        <fullName evidence="5">Secreted protein</fullName>
    </recommendedName>
</protein>
<comment type="caution">
    <text evidence="3">The sequence shown here is derived from an EMBL/GenBank/DDBJ whole genome shotgun (WGS) entry which is preliminary data.</text>
</comment>
<reference evidence="4" key="1">
    <citation type="journal article" date="2019" name="Int. J. Syst. Evol. Microbiol.">
        <title>The Global Catalogue of Microorganisms (GCM) 10K type strain sequencing project: providing services to taxonomists for standard genome sequencing and annotation.</title>
        <authorList>
            <consortium name="The Broad Institute Genomics Platform"/>
            <consortium name="The Broad Institute Genome Sequencing Center for Infectious Disease"/>
            <person name="Wu L."/>
            <person name="Ma J."/>
        </authorList>
    </citation>
    <scope>NUCLEOTIDE SEQUENCE [LARGE SCALE GENOMIC DNA]</scope>
    <source>
        <strain evidence="4">KCTC 23707</strain>
    </source>
</reference>
<keyword evidence="4" id="KW-1185">Reference proteome</keyword>
<evidence type="ECO:0008006" key="5">
    <source>
        <dbReference type="Google" id="ProtNLM"/>
    </source>
</evidence>
<feature type="signal peptide" evidence="2">
    <location>
        <begin position="1"/>
        <end position="24"/>
    </location>
</feature>